<accession>A0A8D2EZP4</accession>
<proteinExistence type="predicted"/>
<organism evidence="1 2">
    <name type="scientific">Theropithecus gelada</name>
    <name type="common">Gelada baboon</name>
    <dbReference type="NCBI Taxonomy" id="9565"/>
    <lineage>
        <taxon>Eukaryota</taxon>
        <taxon>Metazoa</taxon>
        <taxon>Chordata</taxon>
        <taxon>Craniata</taxon>
        <taxon>Vertebrata</taxon>
        <taxon>Euteleostomi</taxon>
        <taxon>Mammalia</taxon>
        <taxon>Eutheria</taxon>
        <taxon>Euarchontoglires</taxon>
        <taxon>Primates</taxon>
        <taxon>Haplorrhini</taxon>
        <taxon>Catarrhini</taxon>
        <taxon>Cercopithecidae</taxon>
        <taxon>Cercopithecinae</taxon>
        <taxon>Theropithecus</taxon>
    </lineage>
</organism>
<dbReference type="Ensembl" id="ENSTGET00000015500.1">
    <property type="protein sequence ID" value="ENSTGEP00000012894.1"/>
    <property type="gene ID" value="ENSTGEG00000010508.1"/>
</dbReference>
<dbReference type="AlphaFoldDB" id="A0A8D2EZP4"/>
<sequence>MENEFAIWSTCLCQYGNCGFTKTASGQENCFTALKTKKKKKSNEVNSMGFTMS</sequence>
<reference evidence="1" key="3">
    <citation type="submission" date="2025-09" db="UniProtKB">
        <authorList>
            <consortium name="Ensembl"/>
        </authorList>
    </citation>
    <scope>IDENTIFICATION</scope>
</reference>
<dbReference type="Proteomes" id="UP000694411">
    <property type="component" value="Chromosome 5"/>
</dbReference>
<evidence type="ECO:0000313" key="1">
    <source>
        <dbReference type="Ensembl" id="ENSTGEP00000012894.1"/>
    </source>
</evidence>
<name>A0A8D2EZP4_THEGE</name>
<protein>
    <submittedName>
        <fullName evidence="1">Uncharacterized protein</fullName>
    </submittedName>
</protein>
<keyword evidence="2" id="KW-1185">Reference proteome</keyword>
<reference evidence="1" key="1">
    <citation type="submission" date="2018-05" db="EMBL/GenBank/DDBJ databases">
        <title>Whole genome of Theropithecus gelada.</title>
        <authorList>
            <person name="Chiou K.L."/>
            <person name="Snyder-Mackler N."/>
        </authorList>
    </citation>
    <scope>NUCLEOTIDE SEQUENCE [LARGE SCALE GENOMIC DNA]</scope>
</reference>
<evidence type="ECO:0000313" key="2">
    <source>
        <dbReference type="Proteomes" id="UP000694411"/>
    </source>
</evidence>
<reference evidence="1" key="2">
    <citation type="submission" date="2025-08" db="UniProtKB">
        <authorList>
            <consortium name="Ensembl"/>
        </authorList>
    </citation>
    <scope>IDENTIFICATION</scope>
</reference>